<feature type="region of interest" description="Disordered" evidence="1">
    <location>
        <begin position="22"/>
        <end position="41"/>
    </location>
</feature>
<name>A0ABP9SYC4_9ACTN</name>
<evidence type="ECO:0000256" key="1">
    <source>
        <dbReference type="SAM" id="MobiDB-lite"/>
    </source>
</evidence>
<reference evidence="3" key="1">
    <citation type="journal article" date="2019" name="Int. J. Syst. Evol. Microbiol.">
        <title>The Global Catalogue of Microorganisms (GCM) 10K type strain sequencing project: providing services to taxonomists for standard genome sequencing and annotation.</title>
        <authorList>
            <consortium name="The Broad Institute Genomics Platform"/>
            <consortium name="The Broad Institute Genome Sequencing Center for Infectious Disease"/>
            <person name="Wu L."/>
            <person name="Ma J."/>
        </authorList>
    </citation>
    <scope>NUCLEOTIDE SEQUENCE [LARGE SCALE GENOMIC DNA]</scope>
    <source>
        <strain evidence="3">JCM 18306</strain>
    </source>
</reference>
<dbReference type="EMBL" id="BAABJR010000001">
    <property type="protein sequence ID" value="GAA5203765.1"/>
    <property type="molecule type" value="Genomic_DNA"/>
</dbReference>
<accession>A0ABP9SYC4</accession>
<evidence type="ECO:0000313" key="2">
    <source>
        <dbReference type="EMBL" id="GAA5203765.1"/>
    </source>
</evidence>
<proteinExistence type="predicted"/>
<keyword evidence="3" id="KW-1185">Reference proteome</keyword>
<dbReference type="Proteomes" id="UP001499878">
    <property type="component" value="Unassembled WGS sequence"/>
</dbReference>
<evidence type="ECO:0000313" key="3">
    <source>
        <dbReference type="Proteomes" id="UP001499878"/>
    </source>
</evidence>
<sequence length="106" mass="11999">MMAWAPRDVRGVRDVRDVRVFRKDGRRHHQAPRGGSRPLQALAAAAKEKQPETHDAQHLSRVTPVTRVRISMRDRGGNRDKKCRIPLAARRGAVLALLFTNRGCGW</sequence>
<organism evidence="2 3">
    <name type="scientific">Streptomyces thinghirensis</name>
    <dbReference type="NCBI Taxonomy" id="551547"/>
    <lineage>
        <taxon>Bacteria</taxon>
        <taxon>Bacillati</taxon>
        <taxon>Actinomycetota</taxon>
        <taxon>Actinomycetes</taxon>
        <taxon>Kitasatosporales</taxon>
        <taxon>Streptomycetaceae</taxon>
        <taxon>Streptomyces</taxon>
    </lineage>
</organism>
<protein>
    <submittedName>
        <fullName evidence="2">Uncharacterized protein</fullName>
    </submittedName>
</protein>
<gene>
    <name evidence="2" type="ORF">GCM10023323_03980</name>
</gene>
<comment type="caution">
    <text evidence="2">The sequence shown here is derived from an EMBL/GenBank/DDBJ whole genome shotgun (WGS) entry which is preliminary data.</text>
</comment>